<comment type="caution">
    <text evidence="1">The sequence shown here is derived from an EMBL/GenBank/DDBJ whole genome shotgun (WGS) entry which is preliminary data.</text>
</comment>
<organism evidence="1 2">
    <name type="scientific">Petrolisthes manimaculis</name>
    <dbReference type="NCBI Taxonomy" id="1843537"/>
    <lineage>
        <taxon>Eukaryota</taxon>
        <taxon>Metazoa</taxon>
        <taxon>Ecdysozoa</taxon>
        <taxon>Arthropoda</taxon>
        <taxon>Crustacea</taxon>
        <taxon>Multicrustacea</taxon>
        <taxon>Malacostraca</taxon>
        <taxon>Eumalacostraca</taxon>
        <taxon>Eucarida</taxon>
        <taxon>Decapoda</taxon>
        <taxon>Pleocyemata</taxon>
        <taxon>Anomura</taxon>
        <taxon>Galatheoidea</taxon>
        <taxon>Porcellanidae</taxon>
        <taxon>Petrolisthes</taxon>
    </lineage>
</organism>
<protein>
    <submittedName>
        <fullName evidence="1">Uncharacterized protein</fullName>
    </submittedName>
</protein>
<reference evidence="1" key="1">
    <citation type="submission" date="2023-11" db="EMBL/GenBank/DDBJ databases">
        <title>Genome assemblies of two species of porcelain crab, Petrolisthes cinctipes and Petrolisthes manimaculis (Anomura: Porcellanidae).</title>
        <authorList>
            <person name="Angst P."/>
        </authorList>
    </citation>
    <scope>NUCLEOTIDE SEQUENCE</scope>
    <source>
        <strain evidence="1">PB745_02</strain>
        <tissue evidence="1">Gill</tissue>
    </source>
</reference>
<accession>A0AAE1PF97</accession>
<gene>
    <name evidence="1" type="ORF">Pmani_021827</name>
</gene>
<evidence type="ECO:0000313" key="2">
    <source>
        <dbReference type="Proteomes" id="UP001292094"/>
    </source>
</evidence>
<proteinExistence type="predicted"/>
<keyword evidence="2" id="KW-1185">Reference proteome</keyword>
<evidence type="ECO:0000313" key="1">
    <source>
        <dbReference type="EMBL" id="KAK4306342.1"/>
    </source>
</evidence>
<name>A0AAE1PF97_9EUCA</name>
<sequence>MCEDERQRQPKASRAAWITIRVLAPVPSTEQVQDNPQKDSKRRHYLAASYDSNWYYKTEDRTSTTFK</sequence>
<dbReference type="AlphaFoldDB" id="A0AAE1PF97"/>
<dbReference type="EMBL" id="JAWZYT010002148">
    <property type="protein sequence ID" value="KAK4306342.1"/>
    <property type="molecule type" value="Genomic_DNA"/>
</dbReference>
<dbReference type="Proteomes" id="UP001292094">
    <property type="component" value="Unassembled WGS sequence"/>
</dbReference>